<keyword evidence="3" id="KW-1185">Reference proteome</keyword>
<dbReference type="EC" id="3.1.1.5" evidence="2"/>
<dbReference type="GO" id="GO:0004622">
    <property type="term" value="F:phosphatidylcholine lysophospholipase activity"/>
    <property type="evidence" value="ECO:0007669"/>
    <property type="project" value="UniProtKB-EC"/>
</dbReference>
<dbReference type="Gene3D" id="3.40.50.1820">
    <property type="entry name" value="alpha/beta hydrolase"/>
    <property type="match status" value="1"/>
</dbReference>
<dbReference type="InterPro" id="IPR051044">
    <property type="entry name" value="MAG_DAG_Lipase"/>
</dbReference>
<dbReference type="EMBL" id="JBEPMB010000004">
    <property type="protein sequence ID" value="MET3614593.1"/>
    <property type="molecule type" value="Genomic_DNA"/>
</dbReference>
<dbReference type="SUPFAM" id="SSF53474">
    <property type="entry name" value="alpha/beta-Hydrolases"/>
    <property type="match status" value="1"/>
</dbReference>
<name>A0ABV2J1F8_9HYPH</name>
<feature type="domain" description="Serine aminopeptidase S33" evidence="1">
    <location>
        <begin position="38"/>
        <end position="290"/>
    </location>
</feature>
<dbReference type="InterPro" id="IPR029058">
    <property type="entry name" value="AB_hydrolase_fold"/>
</dbReference>
<evidence type="ECO:0000313" key="2">
    <source>
        <dbReference type="EMBL" id="MET3614593.1"/>
    </source>
</evidence>
<comment type="caution">
    <text evidence="2">The sequence shown here is derived from an EMBL/GenBank/DDBJ whole genome shotgun (WGS) entry which is preliminary data.</text>
</comment>
<protein>
    <submittedName>
        <fullName evidence="2">Lysophospholipase</fullName>
        <ecNumber evidence="2">3.1.1.5</ecNumber>
    </submittedName>
</protein>
<accession>A0ABV2J1F8</accession>
<proteinExistence type="predicted"/>
<sequence length="327" mass="36384">MLYQTPDNPLPPVHMDGTFRTHDGIDLRYAVFKGKTSPPKGTVVLLPGRSEPIEKYAETIADITNAGLWVATFDLRGQGGSPRLARNKRLGHVRRFSDYQKDLDAFFEQIVLPDAKLPFFLVGHSTGGLIALASARRIGNRVERIVVSAPFLGLASTRPSPRMVRFVALLMCLIGFGGRASRKDRDYSKFETNAVTSDPRRFARNQAIFDAYPELTLGPPTWRWVRECLKAGRKVVSPAYLQSITVPTLILGPTADRVASYPEIERMSRYFRAGKLIPIDGSEHEVFQEAEKYRAQAMAALLAFIPGGFAEPVRLIEEEETSETTTG</sequence>
<evidence type="ECO:0000259" key="1">
    <source>
        <dbReference type="Pfam" id="PF12146"/>
    </source>
</evidence>
<gene>
    <name evidence="2" type="ORF">ABID16_002930</name>
</gene>
<evidence type="ECO:0000313" key="3">
    <source>
        <dbReference type="Proteomes" id="UP001549047"/>
    </source>
</evidence>
<dbReference type="Pfam" id="PF12146">
    <property type="entry name" value="Hydrolase_4"/>
    <property type="match status" value="1"/>
</dbReference>
<organism evidence="2 3">
    <name type="scientific">Rhizobium aquaticum</name>
    <dbReference type="NCBI Taxonomy" id="1549636"/>
    <lineage>
        <taxon>Bacteria</taxon>
        <taxon>Pseudomonadati</taxon>
        <taxon>Pseudomonadota</taxon>
        <taxon>Alphaproteobacteria</taxon>
        <taxon>Hyphomicrobiales</taxon>
        <taxon>Rhizobiaceae</taxon>
        <taxon>Rhizobium/Agrobacterium group</taxon>
        <taxon>Rhizobium</taxon>
    </lineage>
</organism>
<reference evidence="2 3" key="1">
    <citation type="submission" date="2024-06" db="EMBL/GenBank/DDBJ databases">
        <title>Genomic Encyclopedia of Type Strains, Phase IV (KMG-IV): sequencing the most valuable type-strain genomes for metagenomic binning, comparative biology and taxonomic classification.</title>
        <authorList>
            <person name="Goeker M."/>
        </authorList>
    </citation>
    <scope>NUCLEOTIDE SEQUENCE [LARGE SCALE GENOMIC DNA]</scope>
    <source>
        <strain evidence="2 3">DSM 29780</strain>
    </source>
</reference>
<dbReference type="PANTHER" id="PTHR11614">
    <property type="entry name" value="PHOSPHOLIPASE-RELATED"/>
    <property type="match status" value="1"/>
</dbReference>
<dbReference type="InterPro" id="IPR022742">
    <property type="entry name" value="Hydrolase_4"/>
</dbReference>
<keyword evidence="2" id="KW-0378">Hydrolase</keyword>
<dbReference type="Proteomes" id="UP001549047">
    <property type="component" value="Unassembled WGS sequence"/>
</dbReference>